<comment type="caution">
    <text evidence="8">The sequence shown here is derived from an EMBL/GenBank/DDBJ whole genome shotgun (WGS) entry which is preliminary data.</text>
</comment>
<dbReference type="GO" id="GO:0005829">
    <property type="term" value="C:cytosol"/>
    <property type="evidence" value="ECO:0007669"/>
    <property type="project" value="TreeGrafter"/>
</dbReference>
<dbReference type="GO" id="GO:0004807">
    <property type="term" value="F:triose-phosphate isomerase activity"/>
    <property type="evidence" value="ECO:0007669"/>
    <property type="project" value="UniProtKB-UniRule"/>
</dbReference>
<keyword evidence="2 6" id="KW-0312">Gluconeogenesis</keyword>
<evidence type="ECO:0000256" key="2">
    <source>
        <dbReference type="ARBA" id="ARBA00022432"/>
    </source>
</evidence>
<dbReference type="GO" id="GO:0046166">
    <property type="term" value="P:glyceraldehyde-3-phosphate biosynthetic process"/>
    <property type="evidence" value="ECO:0007669"/>
    <property type="project" value="TreeGrafter"/>
</dbReference>
<comment type="pathway">
    <text evidence="6 7">Carbohydrate degradation; glycolysis; D-glyceraldehyde 3-phosphate from glycerone phosphate: step 1/1.</text>
</comment>
<dbReference type="GO" id="GO:0019563">
    <property type="term" value="P:glycerol catabolic process"/>
    <property type="evidence" value="ECO:0007669"/>
    <property type="project" value="TreeGrafter"/>
</dbReference>
<accession>A0A1F7W4J6</accession>
<feature type="active site" description="Proton acceptor" evidence="6">
    <location>
        <position position="166"/>
    </location>
</feature>
<comment type="subcellular location">
    <subcellularLocation>
        <location evidence="6 7">Cytoplasm</location>
    </subcellularLocation>
</comment>
<dbReference type="NCBIfam" id="TIGR00419">
    <property type="entry name" value="tim"/>
    <property type="match status" value="1"/>
</dbReference>
<evidence type="ECO:0000313" key="8">
    <source>
        <dbReference type="EMBL" id="OGL97742.1"/>
    </source>
</evidence>
<dbReference type="UniPathway" id="UPA00138"/>
<dbReference type="PROSITE" id="PS00171">
    <property type="entry name" value="TIM_1"/>
    <property type="match status" value="1"/>
</dbReference>
<keyword evidence="5 6" id="KW-0413">Isomerase</keyword>
<protein>
    <recommendedName>
        <fullName evidence="6 7">Triosephosphate isomerase</fullName>
        <shortName evidence="6">TIM</shortName>
        <shortName evidence="6">TPI</shortName>
        <ecNumber evidence="6 7">5.3.1.1</ecNumber>
    </recommendedName>
    <alternativeName>
        <fullName evidence="6">Triose-phosphate isomerase</fullName>
    </alternativeName>
</protein>
<proteinExistence type="inferred from homology"/>
<evidence type="ECO:0000256" key="4">
    <source>
        <dbReference type="ARBA" id="ARBA00023152"/>
    </source>
</evidence>
<feature type="active site" description="Electrophile" evidence="6">
    <location>
        <position position="94"/>
    </location>
</feature>
<feature type="binding site" evidence="6">
    <location>
        <begin position="233"/>
        <end position="234"/>
    </location>
    <ligand>
        <name>substrate</name>
    </ligand>
</feature>
<comment type="similarity">
    <text evidence="1 6 7">Belongs to the triosephosphate isomerase family.</text>
</comment>
<dbReference type="Gene3D" id="3.20.20.70">
    <property type="entry name" value="Aldolase class I"/>
    <property type="match status" value="1"/>
</dbReference>
<sequence length="258" mass="27432">MKTIVGNWKMNVGTRESVALARGVLLALRGKKRLPEVALCPPFTALGEVRKVVARSHASLGAQNVAAEEQGAFTGEISTRMLVELGVTHVIVGHSERRHLFGETDASVNQKVIRTLSAGMVPIVCVGEGAADRADGKERDVVAAQLRGALADLHLRHKERILFAYEPVWAIGSGTSDTPADAVAMHAWIRSLVPELLPGIKPEQVAVLYGGSIDGSNAYLFLREDEVDGLLVGGASVKLSEFTKILDAAADVLDARAA</sequence>
<name>A0A1F7W4J6_9BACT</name>
<dbReference type="InterPro" id="IPR020861">
    <property type="entry name" value="Triosephosphate_isomerase_AS"/>
</dbReference>
<evidence type="ECO:0000256" key="3">
    <source>
        <dbReference type="ARBA" id="ARBA00022490"/>
    </source>
</evidence>
<dbReference type="UniPathway" id="UPA00109">
    <property type="reaction ID" value="UER00189"/>
</dbReference>
<dbReference type="InterPro" id="IPR013785">
    <property type="entry name" value="Aldolase_TIM"/>
</dbReference>
<reference evidence="8 9" key="1">
    <citation type="journal article" date="2016" name="Nat. Commun.">
        <title>Thousands of microbial genomes shed light on interconnected biogeochemical processes in an aquifer system.</title>
        <authorList>
            <person name="Anantharaman K."/>
            <person name="Brown C.T."/>
            <person name="Hug L.A."/>
            <person name="Sharon I."/>
            <person name="Castelle C.J."/>
            <person name="Probst A.J."/>
            <person name="Thomas B.C."/>
            <person name="Singh A."/>
            <person name="Wilkins M.J."/>
            <person name="Karaoz U."/>
            <person name="Brodie E.L."/>
            <person name="Williams K.H."/>
            <person name="Hubbard S.S."/>
            <person name="Banfield J.F."/>
        </authorList>
    </citation>
    <scope>NUCLEOTIDE SEQUENCE [LARGE SCALE GENOMIC DNA]</scope>
</reference>
<dbReference type="GO" id="GO:0006096">
    <property type="term" value="P:glycolytic process"/>
    <property type="evidence" value="ECO:0007669"/>
    <property type="project" value="UniProtKB-UniRule"/>
</dbReference>
<dbReference type="CDD" id="cd00311">
    <property type="entry name" value="TIM"/>
    <property type="match status" value="1"/>
</dbReference>
<dbReference type="AlphaFoldDB" id="A0A1F7W4J6"/>
<dbReference type="Pfam" id="PF00121">
    <property type="entry name" value="TIM"/>
    <property type="match status" value="1"/>
</dbReference>
<evidence type="ECO:0000256" key="6">
    <source>
        <dbReference type="HAMAP-Rule" id="MF_00147"/>
    </source>
</evidence>
<keyword evidence="3 6" id="KW-0963">Cytoplasm</keyword>
<feature type="binding site" evidence="6">
    <location>
        <position position="212"/>
    </location>
    <ligand>
        <name>substrate</name>
    </ligand>
</feature>
<evidence type="ECO:0000256" key="5">
    <source>
        <dbReference type="ARBA" id="ARBA00023235"/>
    </source>
</evidence>
<comment type="pathway">
    <text evidence="6 7">Carbohydrate biosynthesis; gluconeogenesis.</text>
</comment>
<dbReference type="GO" id="GO:0006094">
    <property type="term" value="P:gluconeogenesis"/>
    <property type="evidence" value="ECO:0007669"/>
    <property type="project" value="UniProtKB-UniRule"/>
</dbReference>
<dbReference type="InterPro" id="IPR022896">
    <property type="entry name" value="TrioseP_Isoase_bac/euk"/>
</dbReference>
<gene>
    <name evidence="6" type="primary">tpiA</name>
    <name evidence="8" type="ORF">A2304_00560</name>
</gene>
<dbReference type="EC" id="5.3.1.1" evidence="6 7"/>
<dbReference type="SUPFAM" id="SSF51351">
    <property type="entry name" value="Triosephosphate isomerase (TIM)"/>
    <property type="match status" value="1"/>
</dbReference>
<dbReference type="Proteomes" id="UP000176501">
    <property type="component" value="Unassembled WGS sequence"/>
</dbReference>
<feature type="binding site" evidence="6">
    <location>
        <begin position="7"/>
        <end position="9"/>
    </location>
    <ligand>
        <name>substrate</name>
    </ligand>
</feature>
<feature type="binding site" evidence="6">
    <location>
        <position position="172"/>
    </location>
    <ligand>
        <name>substrate</name>
    </ligand>
</feature>
<organism evidence="8 9">
    <name type="scientific">Candidatus Uhrbacteria bacterium RIFOXYB2_FULL_57_15</name>
    <dbReference type="NCBI Taxonomy" id="1802422"/>
    <lineage>
        <taxon>Bacteria</taxon>
        <taxon>Candidatus Uhriibacteriota</taxon>
    </lineage>
</organism>
<comment type="function">
    <text evidence="6">Involved in the gluconeogenesis. Catalyzes stereospecifically the conversion of dihydroxyacetone phosphate (DHAP) to D-glyceraldehyde-3-phosphate (G3P).</text>
</comment>
<dbReference type="HAMAP" id="MF_00147_B">
    <property type="entry name" value="TIM_B"/>
    <property type="match status" value="1"/>
</dbReference>
<evidence type="ECO:0000256" key="7">
    <source>
        <dbReference type="RuleBase" id="RU363013"/>
    </source>
</evidence>
<dbReference type="PROSITE" id="PS51440">
    <property type="entry name" value="TIM_2"/>
    <property type="match status" value="1"/>
</dbReference>
<evidence type="ECO:0000256" key="1">
    <source>
        <dbReference type="ARBA" id="ARBA00007422"/>
    </source>
</evidence>
<dbReference type="PANTHER" id="PTHR21139">
    <property type="entry name" value="TRIOSEPHOSPHATE ISOMERASE"/>
    <property type="match status" value="1"/>
</dbReference>
<dbReference type="PANTHER" id="PTHR21139:SF42">
    <property type="entry name" value="TRIOSEPHOSPHATE ISOMERASE"/>
    <property type="match status" value="1"/>
</dbReference>
<dbReference type="InterPro" id="IPR035990">
    <property type="entry name" value="TIM_sf"/>
</dbReference>
<keyword evidence="4 6" id="KW-0324">Glycolysis</keyword>
<comment type="subunit">
    <text evidence="6 7">Homodimer.</text>
</comment>
<evidence type="ECO:0000313" key="9">
    <source>
        <dbReference type="Proteomes" id="UP000176501"/>
    </source>
</evidence>
<comment type="catalytic activity">
    <reaction evidence="6 7">
        <text>D-glyceraldehyde 3-phosphate = dihydroxyacetone phosphate</text>
        <dbReference type="Rhea" id="RHEA:18585"/>
        <dbReference type="ChEBI" id="CHEBI:57642"/>
        <dbReference type="ChEBI" id="CHEBI:59776"/>
        <dbReference type="EC" id="5.3.1.1"/>
    </reaction>
</comment>
<dbReference type="EMBL" id="MGFE01000030">
    <property type="protein sequence ID" value="OGL97742.1"/>
    <property type="molecule type" value="Genomic_DNA"/>
</dbReference>
<dbReference type="InterPro" id="IPR000652">
    <property type="entry name" value="Triosephosphate_isomerase"/>
</dbReference>